<dbReference type="KEGG" id="cai:Caci_0185"/>
<feature type="compositionally biased region" description="Pro residues" evidence="1">
    <location>
        <begin position="167"/>
        <end position="183"/>
    </location>
</feature>
<dbReference type="PRINTS" id="PR00021">
    <property type="entry name" value="PRORICH"/>
</dbReference>
<protein>
    <submittedName>
        <fullName evidence="3">Uncharacterized protein</fullName>
    </submittedName>
</protein>
<dbReference type="Proteomes" id="UP000000851">
    <property type="component" value="Chromosome"/>
</dbReference>
<dbReference type="AlphaFoldDB" id="C7QIZ8"/>
<feature type="compositionally biased region" description="Low complexity" evidence="1">
    <location>
        <begin position="191"/>
        <end position="202"/>
    </location>
</feature>
<feature type="region of interest" description="Disordered" evidence="1">
    <location>
        <begin position="86"/>
        <end position="146"/>
    </location>
</feature>
<dbReference type="STRING" id="479433.Caci_0185"/>
<name>C7QIZ8_CATAD</name>
<proteinExistence type="predicted"/>
<feature type="compositionally biased region" description="Pro residues" evidence="1">
    <location>
        <begin position="91"/>
        <end position="109"/>
    </location>
</feature>
<dbReference type="PRINTS" id="PR01217">
    <property type="entry name" value="PRICHEXTENSN"/>
</dbReference>
<evidence type="ECO:0000256" key="2">
    <source>
        <dbReference type="SAM" id="SignalP"/>
    </source>
</evidence>
<evidence type="ECO:0000313" key="3">
    <source>
        <dbReference type="EMBL" id="ACU69140.1"/>
    </source>
</evidence>
<accession>C7QIZ8</accession>
<dbReference type="EMBL" id="CP001700">
    <property type="protein sequence ID" value="ACU69140.1"/>
    <property type="molecule type" value="Genomic_DNA"/>
</dbReference>
<gene>
    <name evidence="3" type="ordered locus">Caci_0185</name>
</gene>
<reference evidence="3 4" key="1">
    <citation type="journal article" date="2009" name="Stand. Genomic Sci.">
        <title>Complete genome sequence of Catenulispora acidiphila type strain (ID 139908).</title>
        <authorList>
            <person name="Copeland A."/>
            <person name="Lapidus A."/>
            <person name="Glavina Del Rio T."/>
            <person name="Nolan M."/>
            <person name="Lucas S."/>
            <person name="Chen F."/>
            <person name="Tice H."/>
            <person name="Cheng J.F."/>
            <person name="Bruce D."/>
            <person name="Goodwin L."/>
            <person name="Pitluck S."/>
            <person name="Mikhailova N."/>
            <person name="Pati A."/>
            <person name="Ivanova N."/>
            <person name="Mavromatis K."/>
            <person name="Chen A."/>
            <person name="Palaniappan K."/>
            <person name="Chain P."/>
            <person name="Land M."/>
            <person name="Hauser L."/>
            <person name="Chang Y.J."/>
            <person name="Jeffries C.D."/>
            <person name="Chertkov O."/>
            <person name="Brettin T."/>
            <person name="Detter J.C."/>
            <person name="Han C."/>
            <person name="Ali Z."/>
            <person name="Tindall B.J."/>
            <person name="Goker M."/>
            <person name="Bristow J."/>
            <person name="Eisen J.A."/>
            <person name="Markowitz V."/>
            <person name="Hugenholtz P."/>
            <person name="Kyrpides N.C."/>
            <person name="Klenk H.P."/>
        </authorList>
    </citation>
    <scope>NUCLEOTIDE SEQUENCE [LARGE SCALE GENOMIC DNA]</scope>
    <source>
        <strain evidence="4">DSM 44928 / JCM 14897 / NBRC 102108 / NRRL B-24433 / ID139908</strain>
    </source>
</reference>
<feature type="signal peptide" evidence="2">
    <location>
        <begin position="1"/>
        <end position="27"/>
    </location>
</feature>
<sequence length="221" mass="22182" precursor="true">MRKYLSLAVVALSSGGALFAAAGAASAATSTDSLRAAPWQATSPLAMHAAPFGDHDVMGLCGMQRDNVRTGQIDADLVQKLCAGEGDMMTPPVPGPPPVMTPPPPPMGSPSPCTEVCKPVHHHHPKPPTPPTHPTPPPPPPVTQPCPPPPCPPVTPPPPPPCPPVMPPPPVPCPPPTPNPCPPGHEHGWSAEPDAATQAAPAAGNAVAGLPILGSVAGGLL</sequence>
<keyword evidence="2" id="KW-0732">Signal</keyword>
<feature type="chain" id="PRO_5002982932" evidence="2">
    <location>
        <begin position="28"/>
        <end position="221"/>
    </location>
</feature>
<organism evidence="3 4">
    <name type="scientific">Catenulispora acidiphila (strain DSM 44928 / JCM 14897 / NBRC 102108 / NRRL B-24433 / ID139908)</name>
    <dbReference type="NCBI Taxonomy" id="479433"/>
    <lineage>
        <taxon>Bacteria</taxon>
        <taxon>Bacillati</taxon>
        <taxon>Actinomycetota</taxon>
        <taxon>Actinomycetes</taxon>
        <taxon>Catenulisporales</taxon>
        <taxon>Catenulisporaceae</taxon>
        <taxon>Catenulispora</taxon>
    </lineage>
</organism>
<dbReference type="HOGENOM" id="CLU_1248779_0_0_11"/>
<evidence type="ECO:0000256" key="1">
    <source>
        <dbReference type="SAM" id="MobiDB-lite"/>
    </source>
</evidence>
<dbReference type="RefSeq" id="WP_012784435.1">
    <property type="nucleotide sequence ID" value="NC_013131.1"/>
</dbReference>
<feature type="region of interest" description="Disordered" evidence="1">
    <location>
        <begin position="167"/>
        <end position="202"/>
    </location>
</feature>
<evidence type="ECO:0000313" key="4">
    <source>
        <dbReference type="Proteomes" id="UP000000851"/>
    </source>
</evidence>
<feature type="compositionally biased region" description="Pro residues" evidence="1">
    <location>
        <begin position="127"/>
        <end position="146"/>
    </location>
</feature>
<dbReference type="InParanoid" id="C7QIZ8"/>
<keyword evidence="4" id="KW-1185">Reference proteome</keyword>